<dbReference type="InterPro" id="IPR038804">
    <property type="entry name" value="RGF3"/>
</dbReference>
<evidence type="ECO:0000313" key="2">
    <source>
        <dbReference type="EMBL" id="ESW27192.1"/>
    </source>
</evidence>
<protein>
    <submittedName>
        <fullName evidence="2">Uncharacterized protein</fullName>
    </submittedName>
</protein>
<keyword evidence="1" id="KW-0732">Signal</keyword>
<dbReference type="OMA" id="CLIGNCN"/>
<dbReference type="Proteomes" id="UP000000226">
    <property type="component" value="Chromosome 3"/>
</dbReference>
<dbReference type="GO" id="GO:0010628">
    <property type="term" value="P:positive regulation of gene expression"/>
    <property type="evidence" value="ECO:0007669"/>
    <property type="project" value="TreeGrafter"/>
</dbReference>
<dbReference type="OrthoDB" id="1412948at2759"/>
<dbReference type="GO" id="GO:0030154">
    <property type="term" value="P:cell differentiation"/>
    <property type="evidence" value="ECO:0007669"/>
    <property type="project" value="TreeGrafter"/>
</dbReference>
<feature type="signal peptide" evidence="1">
    <location>
        <begin position="1"/>
        <end position="25"/>
    </location>
</feature>
<organism evidence="2 3">
    <name type="scientific">Phaseolus vulgaris</name>
    <name type="common">Kidney bean</name>
    <name type="synonym">French bean</name>
    <dbReference type="NCBI Taxonomy" id="3885"/>
    <lineage>
        <taxon>Eukaryota</taxon>
        <taxon>Viridiplantae</taxon>
        <taxon>Streptophyta</taxon>
        <taxon>Embryophyta</taxon>
        <taxon>Tracheophyta</taxon>
        <taxon>Spermatophyta</taxon>
        <taxon>Magnoliopsida</taxon>
        <taxon>eudicotyledons</taxon>
        <taxon>Gunneridae</taxon>
        <taxon>Pentapetalae</taxon>
        <taxon>rosids</taxon>
        <taxon>fabids</taxon>
        <taxon>Fabales</taxon>
        <taxon>Fabaceae</taxon>
        <taxon>Papilionoideae</taxon>
        <taxon>50 kb inversion clade</taxon>
        <taxon>NPAAA clade</taxon>
        <taxon>indigoferoid/millettioid clade</taxon>
        <taxon>Phaseoleae</taxon>
        <taxon>Phaseolus</taxon>
    </lineage>
</organism>
<proteinExistence type="predicted"/>
<reference evidence="3" key="1">
    <citation type="journal article" date="2014" name="Nat. Genet.">
        <title>A reference genome for common bean and genome-wide analysis of dual domestications.</title>
        <authorList>
            <person name="Schmutz J."/>
            <person name="McClean P.E."/>
            <person name="Mamidi S."/>
            <person name="Wu G.A."/>
            <person name="Cannon S.B."/>
            <person name="Grimwood J."/>
            <person name="Jenkins J."/>
            <person name="Shu S."/>
            <person name="Song Q."/>
            <person name="Chavarro C."/>
            <person name="Torres-Torres M."/>
            <person name="Geffroy V."/>
            <person name="Moghaddam S.M."/>
            <person name="Gao D."/>
            <person name="Abernathy B."/>
            <person name="Barry K."/>
            <person name="Blair M."/>
            <person name="Brick M.A."/>
            <person name="Chovatia M."/>
            <person name="Gepts P."/>
            <person name="Goodstein D.M."/>
            <person name="Gonzales M."/>
            <person name="Hellsten U."/>
            <person name="Hyten D.L."/>
            <person name="Jia G."/>
            <person name="Kelly J.D."/>
            <person name="Kudrna D."/>
            <person name="Lee R."/>
            <person name="Richard M.M."/>
            <person name="Miklas P.N."/>
            <person name="Osorno J.M."/>
            <person name="Rodrigues J."/>
            <person name="Thareau V."/>
            <person name="Urrea C.A."/>
            <person name="Wang M."/>
            <person name="Yu Y."/>
            <person name="Zhang M."/>
            <person name="Wing R.A."/>
            <person name="Cregan P.B."/>
            <person name="Rokhsar D.S."/>
            <person name="Jackson S.A."/>
        </authorList>
    </citation>
    <scope>NUCLEOTIDE SEQUENCE [LARGE SCALE GENOMIC DNA]</scope>
    <source>
        <strain evidence="3">cv. G19833</strain>
    </source>
</reference>
<dbReference type="AlphaFoldDB" id="V7CAJ1"/>
<gene>
    <name evidence="2" type="ORF">PHAVU_003G181700g</name>
</gene>
<dbReference type="eggNOG" id="ENOG502SEWW">
    <property type="taxonomic scope" value="Eukaryota"/>
</dbReference>
<dbReference type="EMBL" id="CM002290">
    <property type="protein sequence ID" value="ESW27192.1"/>
    <property type="molecule type" value="Genomic_DNA"/>
</dbReference>
<dbReference type="GO" id="GO:0010082">
    <property type="term" value="P:regulation of root meristem growth"/>
    <property type="evidence" value="ECO:0007669"/>
    <property type="project" value="InterPro"/>
</dbReference>
<evidence type="ECO:0000256" key="1">
    <source>
        <dbReference type="SAM" id="SignalP"/>
    </source>
</evidence>
<dbReference type="GO" id="GO:0005615">
    <property type="term" value="C:extracellular space"/>
    <property type="evidence" value="ECO:0007669"/>
    <property type="project" value="TreeGrafter"/>
</dbReference>
<feature type="chain" id="PRO_5004755958" evidence="1">
    <location>
        <begin position="26"/>
        <end position="148"/>
    </location>
</feature>
<name>V7CAJ1_PHAVU</name>
<dbReference type="PANTHER" id="PTHR36313">
    <property type="entry name" value="ROOT MERISTEM GROWTH FACTOR 2"/>
    <property type="match status" value="1"/>
</dbReference>
<sequence>MVPANLRSTTFLLVFVLLPLRFSSAHTQHQGKKTLVVFTNIETRRSLVNLEIYHGVAAVAETDQGTSFPSGRKMMSRGVLSKLKVEEAENGANAATLCVVGNCNHGEVLNVKQHKVGKRRHSTKVNMSGLVPLNADYYVPRPHPPKNN</sequence>
<dbReference type="Gramene" id="ESW27192">
    <property type="protein sequence ID" value="ESW27192"/>
    <property type="gene ID" value="PHAVU_003G181700g"/>
</dbReference>
<accession>V7CAJ1</accession>
<keyword evidence="3" id="KW-1185">Reference proteome</keyword>
<dbReference type="GO" id="GO:0008284">
    <property type="term" value="P:positive regulation of cell population proliferation"/>
    <property type="evidence" value="ECO:0007669"/>
    <property type="project" value="TreeGrafter"/>
</dbReference>
<dbReference type="PANTHER" id="PTHR36313:SF2">
    <property type="match status" value="1"/>
</dbReference>
<evidence type="ECO:0000313" key="3">
    <source>
        <dbReference type="Proteomes" id="UP000000226"/>
    </source>
</evidence>
<dbReference type="GO" id="GO:0008083">
    <property type="term" value="F:growth factor activity"/>
    <property type="evidence" value="ECO:0007669"/>
    <property type="project" value="InterPro"/>
</dbReference>